<dbReference type="SUPFAM" id="SSF47413">
    <property type="entry name" value="lambda repressor-like DNA-binding domains"/>
    <property type="match status" value="1"/>
</dbReference>
<reference evidence="3" key="1">
    <citation type="journal article" date="2019" name="Int. J. Syst. Evol. Microbiol.">
        <title>The Global Catalogue of Microorganisms (GCM) 10K type strain sequencing project: providing services to taxonomists for standard genome sequencing and annotation.</title>
        <authorList>
            <consortium name="The Broad Institute Genomics Platform"/>
            <consortium name="The Broad Institute Genome Sequencing Center for Infectious Disease"/>
            <person name="Wu L."/>
            <person name="Ma J."/>
        </authorList>
    </citation>
    <scope>NUCLEOTIDE SEQUENCE [LARGE SCALE GENOMIC DNA]</scope>
    <source>
        <strain evidence="3">JCM 10083</strain>
    </source>
</reference>
<dbReference type="EMBL" id="JBHTEE010000001">
    <property type="protein sequence ID" value="MFC7602202.1"/>
    <property type="molecule type" value="Genomic_DNA"/>
</dbReference>
<sequence>MDQHIADLLGIDLDDPAVRRESAAIERDMQLIEALVTTRKQLGLSQSDVASRMGRSQPSVSDFERIGGDPHLSTIRRYALAIGAEVRHMVCVTTAKEPATQAPSSLIVRMKGAGGETSTTTAQNGTTGIMAVNINRRSA</sequence>
<keyword evidence="3" id="KW-1185">Reference proteome</keyword>
<evidence type="ECO:0000259" key="1">
    <source>
        <dbReference type="PROSITE" id="PS50943"/>
    </source>
</evidence>
<dbReference type="PROSITE" id="PS50943">
    <property type="entry name" value="HTH_CROC1"/>
    <property type="match status" value="1"/>
</dbReference>
<evidence type="ECO:0000313" key="2">
    <source>
        <dbReference type="EMBL" id="MFC7602202.1"/>
    </source>
</evidence>
<dbReference type="CDD" id="cd00093">
    <property type="entry name" value="HTH_XRE"/>
    <property type="match status" value="1"/>
</dbReference>
<dbReference type="RefSeq" id="WP_343964475.1">
    <property type="nucleotide sequence ID" value="NZ_BAAAGK010000023.1"/>
</dbReference>
<dbReference type="Gene3D" id="1.10.260.40">
    <property type="entry name" value="lambda repressor-like DNA-binding domains"/>
    <property type="match status" value="1"/>
</dbReference>
<name>A0ABW2T1A2_9ACTN</name>
<dbReference type="InterPro" id="IPR001387">
    <property type="entry name" value="Cro/C1-type_HTH"/>
</dbReference>
<evidence type="ECO:0000313" key="3">
    <source>
        <dbReference type="Proteomes" id="UP001596514"/>
    </source>
</evidence>
<dbReference type="Pfam" id="PF01381">
    <property type="entry name" value="HTH_3"/>
    <property type="match status" value="1"/>
</dbReference>
<accession>A0ABW2T1A2</accession>
<protein>
    <submittedName>
        <fullName evidence="2">Helix-turn-helix domain-containing protein</fullName>
    </submittedName>
</protein>
<dbReference type="SMART" id="SM00530">
    <property type="entry name" value="HTH_XRE"/>
    <property type="match status" value="1"/>
</dbReference>
<feature type="domain" description="HTH cro/C1-type" evidence="1">
    <location>
        <begin position="35"/>
        <end position="89"/>
    </location>
</feature>
<gene>
    <name evidence="2" type="ORF">ACFQVD_19055</name>
</gene>
<proteinExistence type="predicted"/>
<comment type="caution">
    <text evidence="2">The sequence shown here is derived from an EMBL/GenBank/DDBJ whole genome shotgun (WGS) entry which is preliminary data.</text>
</comment>
<dbReference type="Proteomes" id="UP001596514">
    <property type="component" value="Unassembled WGS sequence"/>
</dbReference>
<organism evidence="2 3">
    <name type="scientific">Streptosporangium amethystogenes subsp. fukuiense</name>
    <dbReference type="NCBI Taxonomy" id="698418"/>
    <lineage>
        <taxon>Bacteria</taxon>
        <taxon>Bacillati</taxon>
        <taxon>Actinomycetota</taxon>
        <taxon>Actinomycetes</taxon>
        <taxon>Streptosporangiales</taxon>
        <taxon>Streptosporangiaceae</taxon>
        <taxon>Streptosporangium</taxon>
    </lineage>
</organism>
<dbReference type="InterPro" id="IPR010982">
    <property type="entry name" value="Lambda_DNA-bd_dom_sf"/>
</dbReference>